<dbReference type="Gene3D" id="3.20.20.120">
    <property type="entry name" value="Enolase-like C-terminal domain"/>
    <property type="match status" value="1"/>
</dbReference>
<accession>A0ABT1BTP0</accession>
<comment type="caution">
    <text evidence="3">The sequence shown here is derived from an EMBL/GenBank/DDBJ whole genome shotgun (WGS) entry which is preliminary data.</text>
</comment>
<evidence type="ECO:0000256" key="1">
    <source>
        <dbReference type="ARBA" id="ARBA00022723"/>
    </source>
</evidence>
<evidence type="ECO:0000313" key="4">
    <source>
        <dbReference type="Proteomes" id="UP001204015"/>
    </source>
</evidence>
<dbReference type="PANTHER" id="PTHR48073">
    <property type="entry name" value="O-SUCCINYLBENZOATE SYNTHASE-RELATED"/>
    <property type="match status" value="1"/>
</dbReference>
<dbReference type="RefSeq" id="WP_252759798.1">
    <property type="nucleotide sequence ID" value="NZ_JAMXLY010000002.1"/>
</dbReference>
<reference evidence="3 4" key="1">
    <citation type="submission" date="2022-06" db="EMBL/GenBank/DDBJ databases">
        <title>A taxonomic note on the genus Prevotella: Description of four novel genera and emended description of the genera Hallella and Xylanibacter.</title>
        <authorList>
            <person name="Hitch T.C.A."/>
        </authorList>
    </citation>
    <scope>NUCLEOTIDE SEQUENCE [LARGE SCALE GENOMIC DNA]</scope>
    <source>
        <strain evidence="3 4">DSM 100619</strain>
    </source>
</reference>
<dbReference type="EMBL" id="JAMXLY010000002">
    <property type="protein sequence ID" value="MCO6024434.1"/>
    <property type="molecule type" value="Genomic_DNA"/>
</dbReference>
<dbReference type="InterPro" id="IPR018110">
    <property type="entry name" value="Mandel_Rmase/mucon_lact_enz_CS"/>
</dbReference>
<dbReference type="SUPFAM" id="SSF51604">
    <property type="entry name" value="Enolase C-terminal domain-like"/>
    <property type="match status" value="1"/>
</dbReference>
<keyword evidence="1" id="KW-0479">Metal-binding</keyword>
<sequence>MYHIQISERTLHFKQPAGTSRGVYTERKSYYLVLTSDEQPDVKGVGECATLPDLSCDAVPEYLRLLQHVCMMVEQLGKIPYEMLRPYPSILFGLETAFAQFKAGGSTALFDTPFARSEEGIPINGLVWMGTFEEMLGRLEEKLNLGFHCVKLKIGAIDFERELDLVKHIRERFSKSDVQLRVDANGGFTPENALPRMEKLAQYDIHSIEQPIKQHQWKDMARLCQASPLPIALDEELIGVNMKAMKEELLDAIHPAFLVLKPSLHGGMVGCREWIELARKKGIGSWITSALESNVGLNAVAQFAAQVYGPHISFPQGLGTGQLFTDNIPMPLQLKGDQLWYGDK</sequence>
<organism evidence="3 4">
    <name type="scientific">Segatella cerevisiae</name>
    <dbReference type="NCBI Taxonomy" id="2053716"/>
    <lineage>
        <taxon>Bacteria</taxon>
        <taxon>Pseudomonadati</taxon>
        <taxon>Bacteroidota</taxon>
        <taxon>Bacteroidia</taxon>
        <taxon>Bacteroidales</taxon>
        <taxon>Prevotellaceae</taxon>
        <taxon>Segatella</taxon>
    </lineage>
</organism>
<dbReference type="InterPro" id="IPR013342">
    <property type="entry name" value="Mandelate_racemase_C"/>
</dbReference>
<name>A0ABT1BTP0_9BACT</name>
<gene>
    <name evidence="3" type="ORF">NG821_01000</name>
</gene>
<evidence type="ECO:0000259" key="2">
    <source>
        <dbReference type="SMART" id="SM00922"/>
    </source>
</evidence>
<dbReference type="SFLD" id="SFLDG00180">
    <property type="entry name" value="muconate_cycloisomerase"/>
    <property type="match status" value="1"/>
</dbReference>
<dbReference type="CDD" id="cd03320">
    <property type="entry name" value="OSBS"/>
    <property type="match status" value="1"/>
</dbReference>
<keyword evidence="4" id="KW-1185">Reference proteome</keyword>
<dbReference type="SUPFAM" id="SSF54826">
    <property type="entry name" value="Enolase N-terminal domain-like"/>
    <property type="match status" value="1"/>
</dbReference>
<dbReference type="SFLD" id="SFLDF00009">
    <property type="entry name" value="o-succinylbenzoate_synthase"/>
    <property type="match status" value="1"/>
</dbReference>
<dbReference type="InterPro" id="IPR029017">
    <property type="entry name" value="Enolase-like_N"/>
</dbReference>
<dbReference type="PANTHER" id="PTHR48073:SF2">
    <property type="entry name" value="O-SUCCINYLBENZOATE SYNTHASE"/>
    <property type="match status" value="1"/>
</dbReference>
<dbReference type="SFLD" id="SFLDS00001">
    <property type="entry name" value="Enolase"/>
    <property type="match status" value="1"/>
</dbReference>
<dbReference type="PROSITE" id="PS00909">
    <property type="entry name" value="MR_MLE_2"/>
    <property type="match status" value="1"/>
</dbReference>
<dbReference type="Pfam" id="PF13378">
    <property type="entry name" value="MR_MLE_C"/>
    <property type="match status" value="1"/>
</dbReference>
<feature type="domain" description="Mandelate racemase/muconate lactonizing enzyme C-terminal" evidence="2">
    <location>
        <begin position="132"/>
        <end position="230"/>
    </location>
</feature>
<dbReference type="SMART" id="SM00922">
    <property type="entry name" value="MR_MLE"/>
    <property type="match status" value="1"/>
</dbReference>
<evidence type="ECO:0000313" key="3">
    <source>
        <dbReference type="EMBL" id="MCO6024434.1"/>
    </source>
</evidence>
<protein>
    <submittedName>
        <fullName evidence="3">O-succinylbenzoate synthase</fullName>
    </submittedName>
</protein>
<dbReference type="Proteomes" id="UP001204015">
    <property type="component" value="Unassembled WGS sequence"/>
</dbReference>
<proteinExistence type="predicted"/>
<dbReference type="InterPro" id="IPR029065">
    <property type="entry name" value="Enolase_C-like"/>
</dbReference>
<dbReference type="Gene3D" id="3.30.390.10">
    <property type="entry name" value="Enolase-like, N-terminal domain"/>
    <property type="match status" value="1"/>
</dbReference>
<dbReference type="InterPro" id="IPR036849">
    <property type="entry name" value="Enolase-like_C_sf"/>
</dbReference>